<dbReference type="FunFam" id="3.40.50.11720:FF:000001">
    <property type="entry name" value="3-deoxy-D-manno-octulosonic acid transferase"/>
    <property type="match status" value="1"/>
</dbReference>
<keyword evidence="6" id="KW-0997">Cell inner membrane</keyword>
<evidence type="ECO:0000256" key="10">
    <source>
        <dbReference type="ARBA" id="ARBA00049183"/>
    </source>
</evidence>
<sequence length="422" mass="47112">MRLFYSIVFTLALPIIVLRLLWRGTKTSAYLKRWDERFTLKLPASDSTKSLIWIHAVSMGEVEASRPLISSLQALYPGQQLLISTMTPTGSTRVSQLYGQSVLHCYLPYDLPLFTKRFLSAINPSVGIIMETELWPNLLHQAQKQSIPMVLANARMSSRSAEGYKRINKLCAEMLNSFTLIAAQSSEDRDQFISLGASRDNVHAVGNLKFELDISDEVIDDAQYIRSSWGKRSVFIAASTHEGEEILILNALRQIKSSIPDVLLILVPRHPERFDRVAAVSQRAGFKILRRSEKGLCRQDIQIFVIDSMGELPLFYAAADIAFVGGSLVPTGGHNILEPAAVAKPIIVGPHVFNFKDITRQFIEANAAIQVQSPEELAKTVITLFEDSQKQQQMGKAAKQLITQSQGASQRLINLIKRHIDV</sequence>
<evidence type="ECO:0000256" key="5">
    <source>
        <dbReference type="ARBA" id="ARBA00019077"/>
    </source>
</evidence>
<dbReference type="Gene3D" id="3.40.50.11720">
    <property type="entry name" value="3-Deoxy-D-manno-octulosonic-acid transferase, N-terminal domain"/>
    <property type="match status" value="1"/>
</dbReference>
<evidence type="ECO:0000256" key="4">
    <source>
        <dbReference type="ARBA" id="ARBA00012621"/>
    </source>
</evidence>
<evidence type="ECO:0000256" key="13">
    <source>
        <dbReference type="RuleBase" id="RU365103"/>
    </source>
</evidence>
<keyword evidence="6" id="KW-0472">Membrane</keyword>
<evidence type="ECO:0000256" key="12">
    <source>
        <dbReference type="PIRSR" id="PIRSR639901-2"/>
    </source>
</evidence>
<comment type="caution">
    <text evidence="16">The sequence shown here is derived from an EMBL/GenBank/DDBJ whole genome shotgun (WGS) entry which is preliminary data.</text>
</comment>
<dbReference type="EC" id="2.4.99.12" evidence="4 13"/>
<accession>A0A7C1W6V9</accession>
<gene>
    <name evidence="16" type="ORF">ENI26_12425</name>
</gene>
<organism evidence="16">
    <name type="scientific">Methylophaga aminisulfidivorans</name>
    <dbReference type="NCBI Taxonomy" id="230105"/>
    <lineage>
        <taxon>Bacteria</taxon>
        <taxon>Pseudomonadati</taxon>
        <taxon>Pseudomonadota</taxon>
        <taxon>Gammaproteobacteria</taxon>
        <taxon>Thiotrichales</taxon>
        <taxon>Piscirickettsiaceae</taxon>
        <taxon>Methylophaga</taxon>
    </lineage>
</organism>
<dbReference type="Pfam" id="PF00534">
    <property type="entry name" value="Glycos_transf_1"/>
    <property type="match status" value="1"/>
</dbReference>
<evidence type="ECO:0000256" key="6">
    <source>
        <dbReference type="ARBA" id="ARBA00022519"/>
    </source>
</evidence>
<dbReference type="UniPathway" id="UPA00958"/>
<dbReference type="PANTHER" id="PTHR42755:SF1">
    <property type="entry name" value="3-DEOXY-D-MANNO-OCTULOSONIC ACID TRANSFERASE, MITOCHONDRIAL-RELATED"/>
    <property type="match status" value="1"/>
</dbReference>
<dbReference type="AlphaFoldDB" id="A0A7C1W6V9"/>
<dbReference type="GO" id="GO:0005886">
    <property type="term" value="C:plasma membrane"/>
    <property type="evidence" value="ECO:0007669"/>
    <property type="project" value="UniProtKB-SubCell"/>
</dbReference>
<evidence type="ECO:0000259" key="15">
    <source>
        <dbReference type="Pfam" id="PF04413"/>
    </source>
</evidence>
<keyword evidence="8" id="KW-0812">Transmembrane</keyword>
<comment type="similarity">
    <text evidence="3">Belongs to the glycosyltransferase group 1 family. Glycosyltransferase 30 subfamily.</text>
</comment>
<dbReference type="GO" id="GO:0043842">
    <property type="term" value="F:Kdo transferase activity"/>
    <property type="evidence" value="ECO:0007669"/>
    <property type="project" value="UniProtKB-EC"/>
</dbReference>
<dbReference type="Proteomes" id="UP000886384">
    <property type="component" value="Unassembled WGS sequence"/>
</dbReference>
<comment type="catalytic activity">
    <reaction evidence="10 13">
        <text>lipid IVA (E. coli) + CMP-3-deoxy-beta-D-manno-octulosonate = alpha-Kdo-(2-&gt;6)-lipid IVA (E. coli) + CMP + H(+)</text>
        <dbReference type="Rhea" id="RHEA:28066"/>
        <dbReference type="ChEBI" id="CHEBI:15378"/>
        <dbReference type="ChEBI" id="CHEBI:58603"/>
        <dbReference type="ChEBI" id="CHEBI:60364"/>
        <dbReference type="ChEBI" id="CHEBI:60377"/>
        <dbReference type="ChEBI" id="CHEBI:85987"/>
        <dbReference type="EC" id="2.4.99.12"/>
    </reaction>
</comment>
<feature type="domain" description="Glycosyl transferase family 1" evidence="14">
    <location>
        <begin position="248"/>
        <end position="400"/>
    </location>
</feature>
<evidence type="ECO:0000256" key="8">
    <source>
        <dbReference type="ARBA" id="ARBA00022968"/>
    </source>
</evidence>
<keyword evidence="7 13" id="KW-0808">Transferase</keyword>
<evidence type="ECO:0000256" key="2">
    <source>
        <dbReference type="ARBA" id="ARBA00004713"/>
    </source>
</evidence>
<dbReference type="SUPFAM" id="SSF53756">
    <property type="entry name" value="UDP-Glycosyltransferase/glycogen phosphorylase"/>
    <property type="match status" value="1"/>
</dbReference>
<feature type="site" description="Transition state stabilizer" evidence="12">
    <location>
        <position position="209"/>
    </location>
</feature>
<evidence type="ECO:0000256" key="1">
    <source>
        <dbReference type="ARBA" id="ARBA00004388"/>
    </source>
</evidence>
<dbReference type="InterPro" id="IPR039901">
    <property type="entry name" value="Kdotransferase"/>
</dbReference>
<name>A0A7C1W6V9_9GAMM</name>
<keyword evidence="8" id="KW-0735">Signal-anchor</keyword>
<reference evidence="16" key="1">
    <citation type="journal article" date="2020" name="mSystems">
        <title>Genome- and Community-Level Interaction Insights into Carbon Utilization and Element Cycling Functions of Hydrothermarchaeota in Hydrothermal Sediment.</title>
        <authorList>
            <person name="Zhou Z."/>
            <person name="Liu Y."/>
            <person name="Xu W."/>
            <person name="Pan J."/>
            <person name="Luo Z.H."/>
            <person name="Li M."/>
        </authorList>
    </citation>
    <scope>NUCLEOTIDE SEQUENCE [LARGE SCALE GENOMIC DNA]</scope>
    <source>
        <strain evidence="16">HyVt-380</strain>
    </source>
</reference>
<dbReference type="NCBIfam" id="NF004388">
    <property type="entry name" value="PRK05749.1-4"/>
    <property type="match status" value="1"/>
</dbReference>
<keyword evidence="13" id="KW-0448">Lipopolysaccharide biosynthesis</keyword>
<comment type="subcellular location">
    <subcellularLocation>
        <location evidence="1">Cell inner membrane</location>
        <topology evidence="1">Single-pass membrane protein</topology>
        <orientation evidence="1">Cytoplasmic side</orientation>
    </subcellularLocation>
    <subcellularLocation>
        <location evidence="13">Cell membrane</location>
    </subcellularLocation>
</comment>
<evidence type="ECO:0000256" key="3">
    <source>
        <dbReference type="ARBA" id="ARBA00006380"/>
    </source>
</evidence>
<comment type="function">
    <text evidence="13">Involved in lipopolysaccharide (LPS) biosynthesis. Catalyzes the transfer of 3-deoxy-D-manno-octulosonate (Kdo) residue(s) from CMP-Kdo to lipid IV(A), the tetraacyldisaccharide-1,4'-bisphosphate precursor of lipid A.</text>
</comment>
<evidence type="ECO:0000256" key="7">
    <source>
        <dbReference type="ARBA" id="ARBA00022679"/>
    </source>
</evidence>
<dbReference type="FunFam" id="3.40.50.2000:FF:000032">
    <property type="entry name" value="3-deoxy-D-manno-octulosonic acid transferase"/>
    <property type="match status" value="1"/>
</dbReference>
<evidence type="ECO:0000256" key="11">
    <source>
        <dbReference type="PIRSR" id="PIRSR639901-1"/>
    </source>
</evidence>
<evidence type="ECO:0000259" key="14">
    <source>
        <dbReference type="Pfam" id="PF00534"/>
    </source>
</evidence>
<dbReference type="InterPro" id="IPR038107">
    <property type="entry name" value="Glycos_transf_N_sf"/>
</dbReference>
<dbReference type="Pfam" id="PF04413">
    <property type="entry name" value="Glycos_transf_N"/>
    <property type="match status" value="1"/>
</dbReference>
<dbReference type="GO" id="GO:0009245">
    <property type="term" value="P:lipid A biosynthetic process"/>
    <property type="evidence" value="ECO:0007669"/>
    <property type="project" value="TreeGrafter"/>
</dbReference>
<dbReference type="PANTHER" id="PTHR42755">
    <property type="entry name" value="3-DEOXY-MANNO-OCTULOSONATE CYTIDYLYLTRANSFERASE"/>
    <property type="match status" value="1"/>
</dbReference>
<feature type="active site" description="Proton acceptor" evidence="11">
    <location>
        <position position="61"/>
    </location>
</feature>
<dbReference type="Gene3D" id="3.40.50.2000">
    <property type="entry name" value="Glycogen Phosphorylase B"/>
    <property type="match status" value="1"/>
</dbReference>
<keyword evidence="13" id="KW-1003">Cell membrane</keyword>
<dbReference type="InterPro" id="IPR007507">
    <property type="entry name" value="Glycos_transf_N"/>
</dbReference>
<dbReference type="GO" id="GO:0009244">
    <property type="term" value="P:lipopolysaccharide core region biosynthetic process"/>
    <property type="evidence" value="ECO:0007669"/>
    <property type="project" value="UniProtKB-UniRule"/>
</dbReference>
<protein>
    <recommendedName>
        <fullName evidence="5 13">3-deoxy-D-manno-octulosonic acid transferase</fullName>
        <shortName evidence="13">Kdo transferase</shortName>
        <ecNumber evidence="4 13">2.4.99.12</ecNumber>
    </recommendedName>
    <alternativeName>
        <fullName evidence="9 13">Lipid IV(A) 3-deoxy-D-manno-octulosonic acid transferase</fullName>
    </alternativeName>
</protein>
<dbReference type="InterPro" id="IPR001296">
    <property type="entry name" value="Glyco_trans_1"/>
</dbReference>
<proteinExistence type="inferred from homology"/>
<feature type="site" description="Transition state stabilizer" evidence="12">
    <location>
        <position position="131"/>
    </location>
</feature>
<feature type="domain" description="3-deoxy-D-manno-octulosonic-acid transferase N-terminal" evidence="15">
    <location>
        <begin position="32"/>
        <end position="211"/>
    </location>
</feature>
<evidence type="ECO:0000313" key="16">
    <source>
        <dbReference type="EMBL" id="HEC75156.1"/>
    </source>
</evidence>
<comment type="pathway">
    <text evidence="2 13">Bacterial outer membrane biogenesis; LPS core biosynthesis.</text>
</comment>
<dbReference type="EMBL" id="DRHY01000287">
    <property type="protein sequence ID" value="HEC75156.1"/>
    <property type="molecule type" value="Genomic_DNA"/>
</dbReference>
<evidence type="ECO:0000256" key="9">
    <source>
        <dbReference type="ARBA" id="ARBA00031445"/>
    </source>
</evidence>